<feature type="signal peptide" evidence="1">
    <location>
        <begin position="1"/>
        <end position="21"/>
    </location>
</feature>
<feature type="chain" id="PRO_5009788039" evidence="1">
    <location>
        <begin position="22"/>
        <end position="654"/>
    </location>
</feature>
<keyword evidence="1" id="KW-0732">Signal</keyword>
<dbReference type="Proteomes" id="UP000049983">
    <property type="component" value="Unassembled WGS sequence"/>
</dbReference>
<protein>
    <submittedName>
        <fullName evidence="2">Uncharacterized protein</fullName>
    </submittedName>
</protein>
<dbReference type="InterPro" id="IPR008928">
    <property type="entry name" value="6-hairpin_glycosidase_sf"/>
</dbReference>
<accession>A0A0M7AJ39</accession>
<gene>
    <name evidence="2" type="ORF">LA5096_04053</name>
</gene>
<organism evidence="2 3">
    <name type="scientific">Roseibium album</name>
    <dbReference type="NCBI Taxonomy" id="311410"/>
    <lineage>
        <taxon>Bacteria</taxon>
        <taxon>Pseudomonadati</taxon>
        <taxon>Pseudomonadota</taxon>
        <taxon>Alphaproteobacteria</taxon>
        <taxon>Hyphomicrobiales</taxon>
        <taxon>Stappiaceae</taxon>
        <taxon>Roseibium</taxon>
    </lineage>
</organism>
<dbReference type="GO" id="GO:0005975">
    <property type="term" value="P:carbohydrate metabolic process"/>
    <property type="evidence" value="ECO:0007669"/>
    <property type="project" value="InterPro"/>
</dbReference>
<dbReference type="OrthoDB" id="7672878at2"/>
<dbReference type="AlphaFoldDB" id="A0A0M7AJ39"/>
<dbReference type="SUPFAM" id="SSF48208">
    <property type="entry name" value="Six-hairpin glycosidases"/>
    <property type="match status" value="1"/>
</dbReference>
<name>A0A0M7AJ39_9HYPH</name>
<dbReference type="RefSeq" id="WP_055112287.1">
    <property type="nucleotide sequence ID" value="NZ_CXWC01000011.1"/>
</dbReference>
<sequence length="654" mass="71519">MNYLSHVLALFSVLVASCALAEEPGLKSGHLILPAQGTEVDLQTGAVSRKGVTGQCLETVSQAGGSRLVVSRNPGDDVPNVTVNGTIQSWVSDAGGAARLGSVRLARDGSLALLRSWKTGDKQTELLQDGQIVRKWERSGSPKILRFTENEAIILESGDAQSWHLNLYPRNLQGRIEPRARTLVDFGSCRPGRMRIDNGILWAQMDCGEGTDGGIFRIDMEKGEIGAPLLISPTAEFATIPGSAATANGQTVAVVSGTPAALQLYYAATGLLLSQSGEVRACASDAEGLQSWNQSYRLRSLSTLFQKTGDEAFAALALKSMRLTLAAQDGKQGRAGISNPECGWSSTIYGQNADERLSLMINQAMIANALDSSCRKLGKLCPPALSRKITASNLCLARAYEEDFDTEAGIYTINARVDFRFAGKFAPWNWQIAFAALLSELPDADYKARARQIVQAFLKEWQSDKNGGLWRYWPSQYYLEKGLTGDQLGDQRFEDTGHAGITLLTLSDFTKGLAPETADLVKRRLDYILSFGKETPRDLDGDGPAGHRWFPAGGWSHYATEELQLAYEAPVPGRFSADSLYVYSRLFDPAARFQLTIDFHSCRQTCQFQGRQSFSSWQSFLKSNPFFLISTADTDVSTETKQEVRGNTSKIHNQ</sequence>
<evidence type="ECO:0000313" key="3">
    <source>
        <dbReference type="Proteomes" id="UP000049983"/>
    </source>
</evidence>
<keyword evidence="3" id="KW-1185">Reference proteome</keyword>
<evidence type="ECO:0000256" key="1">
    <source>
        <dbReference type="SAM" id="SignalP"/>
    </source>
</evidence>
<dbReference type="EMBL" id="CXWC01000011">
    <property type="protein sequence ID" value="CTQ74452.1"/>
    <property type="molecule type" value="Genomic_DNA"/>
</dbReference>
<dbReference type="GeneID" id="97671371"/>
<evidence type="ECO:0000313" key="2">
    <source>
        <dbReference type="EMBL" id="CTQ74452.1"/>
    </source>
</evidence>
<reference evidence="3" key="1">
    <citation type="submission" date="2015-07" db="EMBL/GenBank/DDBJ databases">
        <authorList>
            <person name="Rodrigo-Torres Lidia"/>
            <person name="Arahal R.David."/>
        </authorList>
    </citation>
    <scope>NUCLEOTIDE SEQUENCE [LARGE SCALE GENOMIC DNA]</scope>
    <source>
        <strain evidence="3">CECT 5096</strain>
    </source>
</reference>
<dbReference type="STRING" id="311410.LA5095_00915"/>
<proteinExistence type="predicted"/>